<keyword evidence="2" id="KW-1185">Reference proteome</keyword>
<proteinExistence type="predicted"/>
<organism evidence="1 2">
    <name type="scientific">Aminobacter carboxidus</name>
    <dbReference type="NCBI Taxonomy" id="376165"/>
    <lineage>
        <taxon>Bacteria</taxon>
        <taxon>Pseudomonadati</taxon>
        <taxon>Pseudomonadota</taxon>
        <taxon>Alphaproteobacteria</taxon>
        <taxon>Hyphomicrobiales</taxon>
        <taxon>Phyllobacteriaceae</taxon>
        <taxon>Aminobacter</taxon>
    </lineage>
</organism>
<dbReference type="Proteomes" id="UP000598227">
    <property type="component" value="Unassembled WGS sequence"/>
</dbReference>
<comment type="caution">
    <text evidence="1">The sequence shown here is derived from an EMBL/GenBank/DDBJ whole genome shotgun (WGS) entry which is preliminary data.</text>
</comment>
<dbReference type="RefSeq" id="WP_192565714.1">
    <property type="nucleotide sequence ID" value="NZ_JACZEP010000001.1"/>
</dbReference>
<sequence>MGGEYSDLSSLLDEQLAEMFQQRRDDLQFLEILNQELKSRTSDDALELQIEVVTLRRAARTSGCARMASKPLSSGPVREWLRAYLGARGLPQPNGEPLYRYRMVDAEYGAAKRILHELSSSGRLVTPDRRAGALFVAFCAEWFRRESESTFLRWNELAPDIFPSVPYPSKQELTLLGLGYWRRELRTSDNAREFLLTLALEGGFPVRILTENERGWLKFYLRTIMRRAITHRLDTHQDILAIADEERGRMRKSYQRDDFIELCAELAARLIQLRREAEDIGGGKIANSAVLDVKHPGWLDELPLYVAAKDSGLVSGLLTDLLDEKLSGLATEGVEARRFLVKQDGQWRPAVQILADGEVSVSRLTAPSMGARLRAIPSGELGKHYGGELALLEPPIGEQRRWRIHPSSRVARLLVDYPFVAPVTVSLTAPEGAPTLWTWPRGDALRSDVLVFQEDEGSTPDRTILRFIRAGSVSSPAKTLHVLVPRDWTVEAGSEGVIAEIEDVPTIACKLIRLSGTAYFRANEHESVRFRIEPNTDSREQELELTTMAGPGFELADGRFELALSPVAPMIREERGKTRQPRPGELFQRRPGGKWQPLNGALRGLGLFELSWRDPEAGIQIEKRLLSLIPENAAIRGAMTAMQAGEIRLNNLPGWKVSSGDPCREMHEIEPGRLTIQFPGRPIYRLPLTLQPPGGPAFDIVVPLAGREAGIVLADGGVIQPGTRIDLSQLRGAIAIAPRQTTLQVAPKGSRSGFKKEIDGELPLGILRAAISETLATLPNQDDLVELDFLGDFRLPIRVSRYRYEQLSIIDGKVSWTSHNGAGVRLVGRMLLKPAYEHELELDVFGLWRLPERCFGPCLVYLREGIDVVSRPAPLSRTSQAGLSSRGLAACISISDYEERRQALVIALRHCGQGKDETEDLEWLLDAALNLNGLPASAFDALKLLPEVPEAALRLLVSARDEGDRSVIWALQDELPFLWMGLPLKSWATVFHAEYAAVQEALEPVLGAQKAAGAALGRLTSLRDGLLALEPALISIFARIGLPSAVSPGRPSLKELTSSYVAAQFHRGSEMPNDIASSLASRGIRIHEDIASKSHESFAGLFAPALLALGVHEKFSVDREQSLIVRQALRSDPAYVAGAWSHFLDYYS</sequence>
<dbReference type="NCBIfam" id="NF038336">
    <property type="entry name" value="YjiT_fam"/>
    <property type="match status" value="1"/>
</dbReference>
<dbReference type="EMBL" id="JACZEP010000001">
    <property type="protein sequence ID" value="MBE1203682.1"/>
    <property type="molecule type" value="Genomic_DNA"/>
</dbReference>
<accession>A0ABR9GJ37</accession>
<protein>
    <submittedName>
        <fullName evidence="1">Uncharacterized protein</fullName>
    </submittedName>
</protein>
<dbReference type="InterPro" id="IPR047879">
    <property type="entry name" value="YjiT"/>
</dbReference>
<evidence type="ECO:0000313" key="1">
    <source>
        <dbReference type="EMBL" id="MBE1203682.1"/>
    </source>
</evidence>
<gene>
    <name evidence="1" type="ORF">IHE39_05185</name>
</gene>
<evidence type="ECO:0000313" key="2">
    <source>
        <dbReference type="Proteomes" id="UP000598227"/>
    </source>
</evidence>
<name>A0ABR9GJ37_9HYPH</name>
<reference evidence="1 2" key="1">
    <citation type="submission" date="2020-09" db="EMBL/GenBank/DDBJ databases">
        <title>Draft Genome Sequence of Aminobacter carboxidus type strain DSM 1086, a soil Gram-negative carboxydobacterium.</title>
        <authorList>
            <person name="Turrini P."/>
            <person name="Tescari M."/>
            <person name="Artuso I."/>
            <person name="Lugli G.A."/>
            <person name="Frangipani E."/>
            <person name="Ventura M."/>
            <person name="Visca P."/>
        </authorList>
    </citation>
    <scope>NUCLEOTIDE SEQUENCE [LARGE SCALE GENOMIC DNA]</scope>
    <source>
        <strain evidence="1 2">DSM 1086</strain>
    </source>
</reference>